<dbReference type="EMBL" id="JARBJD010000238">
    <property type="protein sequence ID" value="KAK2946079.1"/>
    <property type="molecule type" value="Genomic_DNA"/>
</dbReference>
<comment type="caution">
    <text evidence="1">The sequence shown here is derived from an EMBL/GenBank/DDBJ whole genome shotgun (WGS) entry which is preliminary data.</text>
</comment>
<evidence type="ECO:0000313" key="2">
    <source>
        <dbReference type="Proteomes" id="UP001281761"/>
    </source>
</evidence>
<organism evidence="1 2">
    <name type="scientific">Blattamonas nauphoetae</name>
    <dbReference type="NCBI Taxonomy" id="2049346"/>
    <lineage>
        <taxon>Eukaryota</taxon>
        <taxon>Metamonada</taxon>
        <taxon>Preaxostyla</taxon>
        <taxon>Oxymonadida</taxon>
        <taxon>Blattamonas</taxon>
    </lineage>
</organism>
<gene>
    <name evidence="1" type="ORF">BLNAU_18987</name>
</gene>
<sequence>MGNQLFPKTSIFRSLISLVKVEYPFDKALQDRAVQFLKSLEPKRGDNDFAAKLVFHLVPSSDGSPSGFTESIITLLSSPHSTVVTATLSFLYFTLLKASRELRLLLVDSDLTTKLLATVQPLTLPMSENEAMLYFTRIIDGLASLGSSSSSFLNFSITTPVYEFNVREMILQKVVIPSSQFVTFLITNRRLSRMAPLHFCGLSSDAGNALIAGADEQILGLPPIVQKWFALLGSSFSTRLSLTVTSSTVLSPNNSLRP</sequence>
<protein>
    <submittedName>
        <fullName evidence="1">Uncharacterized protein</fullName>
    </submittedName>
</protein>
<accession>A0ABQ9X2T7</accession>
<evidence type="ECO:0000313" key="1">
    <source>
        <dbReference type="EMBL" id="KAK2946079.1"/>
    </source>
</evidence>
<proteinExistence type="predicted"/>
<keyword evidence="2" id="KW-1185">Reference proteome</keyword>
<dbReference type="Proteomes" id="UP001281761">
    <property type="component" value="Unassembled WGS sequence"/>
</dbReference>
<name>A0ABQ9X2T7_9EUKA</name>
<reference evidence="1 2" key="1">
    <citation type="journal article" date="2022" name="bioRxiv">
        <title>Genomics of Preaxostyla Flagellates Illuminates Evolutionary Transitions and the Path Towards Mitochondrial Loss.</title>
        <authorList>
            <person name="Novak L.V.F."/>
            <person name="Treitli S.C."/>
            <person name="Pyrih J."/>
            <person name="Halakuc P."/>
            <person name="Pipaliya S.V."/>
            <person name="Vacek V."/>
            <person name="Brzon O."/>
            <person name="Soukal P."/>
            <person name="Eme L."/>
            <person name="Dacks J.B."/>
            <person name="Karnkowska A."/>
            <person name="Elias M."/>
            <person name="Hampl V."/>
        </authorList>
    </citation>
    <scope>NUCLEOTIDE SEQUENCE [LARGE SCALE GENOMIC DNA]</scope>
    <source>
        <strain evidence="1">NAU3</strain>
        <tissue evidence="1">Gut</tissue>
    </source>
</reference>